<feature type="region of interest" description="Disordered" evidence="1">
    <location>
        <begin position="124"/>
        <end position="154"/>
    </location>
</feature>
<keyword evidence="4" id="KW-1185">Reference proteome</keyword>
<dbReference type="OrthoDB" id="2272416at2759"/>
<feature type="compositionally biased region" description="Low complexity" evidence="1">
    <location>
        <begin position="143"/>
        <end position="154"/>
    </location>
</feature>
<proteinExistence type="predicted"/>
<feature type="compositionally biased region" description="Basic and acidic residues" evidence="1">
    <location>
        <begin position="124"/>
        <end position="136"/>
    </location>
</feature>
<reference evidence="4" key="1">
    <citation type="journal article" date="2019" name="Plant Biotechnol. J.">
        <title>Genome sequencing of the Australian wild diploid species Gossypium australe highlights disease resistance and delayed gland morphogenesis.</title>
        <authorList>
            <person name="Cai Y."/>
            <person name="Cai X."/>
            <person name="Wang Q."/>
            <person name="Wang P."/>
            <person name="Zhang Y."/>
            <person name="Cai C."/>
            <person name="Xu Y."/>
            <person name="Wang K."/>
            <person name="Zhou Z."/>
            <person name="Wang C."/>
            <person name="Geng S."/>
            <person name="Li B."/>
            <person name="Dong Q."/>
            <person name="Hou Y."/>
            <person name="Wang H."/>
            <person name="Ai P."/>
            <person name="Liu Z."/>
            <person name="Yi F."/>
            <person name="Sun M."/>
            <person name="An G."/>
            <person name="Cheng J."/>
            <person name="Zhang Y."/>
            <person name="Shi Q."/>
            <person name="Xie Y."/>
            <person name="Shi X."/>
            <person name="Chang Y."/>
            <person name="Huang F."/>
            <person name="Chen Y."/>
            <person name="Hong S."/>
            <person name="Mi L."/>
            <person name="Sun Q."/>
            <person name="Zhang L."/>
            <person name="Zhou B."/>
            <person name="Peng R."/>
            <person name="Zhang X."/>
            <person name="Liu F."/>
        </authorList>
    </citation>
    <scope>NUCLEOTIDE SEQUENCE [LARGE SCALE GENOMIC DNA]</scope>
    <source>
        <strain evidence="4">cv. PA1801</strain>
    </source>
</reference>
<sequence>MGLKILELMWMMILRESSFGSKTPSGYLISYPAHRMSILHITGGIHWYRWYQERGLHGNSFKRSSKRNILVNSSSIRNCVSTEAIICKRFEDGLSEGIRVLVGILELKEFVILVEQACNAEELNKEKRKADFEARDSRKRPMSKSFPSQSKKSK</sequence>
<protein>
    <submittedName>
        <fullName evidence="3">Gag-Pol polyprotein</fullName>
    </submittedName>
</protein>
<evidence type="ECO:0000313" key="4">
    <source>
        <dbReference type="Proteomes" id="UP000325315"/>
    </source>
</evidence>
<accession>A0A5B6WQ20</accession>
<comment type="caution">
    <text evidence="3">The sequence shown here is derived from an EMBL/GenBank/DDBJ whole genome shotgun (WGS) entry which is preliminary data.</text>
</comment>
<evidence type="ECO:0000256" key="2">
    <source>
        <dbReference type="SAM" id="SignalP"/>
    </source>
</evidence>
<organism evidence="3 4">
    <name type="scientific">Gossypium australe</name>
    <dbReference type="NCBI Taxonomy" id="47621"/>
    <lineage>
        <taxon>Eukaryota</taxon>
        <taxon>Viridiplantae</taxon>
        <taxon>Streptophyta</taxon>
        <taxon>Embryophyta</taxon>
        <taxon>Tracheophyta</taxon>
        <taxon>Spermatophyta</taxon>
        <taxon>Magnoliopsida</taxon>
        <taxon>eudicotyledons</taxon>
        <taxon>Gunneridae</taxon>
        <taxon>Pentapetalae</taxon>
        <taxon>rosids</taxon>
        <taxon>malvids</taxon>
        <taxon>Malvales</taxon>
        <taxon>Malvaceae</taxon>
        <taxon>Malvoideae</taxon>
        <taxon>Gossypium</taxon>
    </lineage>
</organism>
<dbReference type="Proteomes" id="UP000325315">
    <property type="component" value="Unassembled WGS sequence"/>
</dbReference>
<evidence type="ECO:0000313" key="3">
    <source>
        <dbReference type="EMBL" id="KAA3483979.1"/>
    </source>
</evidence>
<feature type="signal peptide" evidence="2">
    <location>
        <begin position="1"/>
        <end position="20"/>
    </location>
</feature>
<feature type="chain" id="PRO_5023018884" evidence="2">
    <location>
        <begin position="21"/>
        <end position="154"/>
    </location>
</feature>
<evidence type="ECO:0000256" key="1">
    <source>
        <dbReference type="SAM" id="MobiDB-lite"/>
    </source>
</evidence>
<dbReference type="EMBL" id="SMMG02000002">
    <property type="protein sequence ID" value="KAA3483979.1"/>
    <property type="molecule type" value="Genomic_DNA"/>
</dbReference>
<name>A0A5B6WQ20_9ROSI</name>
<keyword evidence="2" id="KW-0732">Signal</keyword>
<gene>
    <name evidence="3" type="ORF">EPI10_006096</name>
</gene>
<dbReference type="AlphaFoldDB" id="A0A5B6WQ20"/>